<name>A0A9W9G156_9EURO</name>
<evidence type="ECO:0000256" key="2">
    <source>
        <dbReference type="SAM" id="SignalP"/>
    </source>
</evidence>
<feature type="transmembrane region" description="Helical" evidence="1">
    <location>
        <begin position="43"/>
        <end position="67"/>
    </location>
</feature>
<dbReference type="AlphaFoldDB" id="A0A9W9G156"/>
<evidence type="ECO:0000256" key="1">
    <source>
        <dbReference type="SAM" id="Phobius"/>
    </source>
</evidence>
<dbReference type="RefSeq" id="XP_056478169.1">
    <property type="nucleotide sequence ID" value="XM_056615197.1"/>
</dbReference>
<keyword evidence="1" id="KW-1133">Transmembrane helix</keyword>
<keyword evidence="1" id="KW-0472">Membrane</keyword>
<sequence>MYELANSLVSFSFLCLAQLLMGLASNSDPMMLLLAWSFHSRQMVFLLGSDAACALIVLVVFISEFLWIGIEWTGDIRGIPLGVLLDSILTREANITASAMLQLPLPLDGELQ</sequence>
<reference evidence="3" key="2">
    <citation type="journal article" date="2023" name="IMA Fungus">
        <title>Comparative genomic study of the Penicillium genus elucidates a diverse pangenome and 15 lateral gene transfer events.</title>
        <authorList>
            <person name="Petersen C."/>
            <person name="Sorensen T."/>
            <person name="Nielsen M.R."/>
            <person name="Sondergaard T.E."/>
            <person name="Sorensen J.L."/>
            <person name="Fitzpatrick D.A."/>
            <person name="Frisvad J.C."/>
            <person name="Nielsen K.L."/>
        </authorList>
    </citation>
    <scope>NUCLEOTIDE SEQUENCE</scope>
    <source>
        <strain evidence="3">IBT 30761</strain>
    </source>
</reference>
<reference evidence="3" key="1">
    <citation type="submission" date="2022-11" db="EMBL/GenBank/DDBJ databases">
        <authorList>
            <person name="Petersen C."/>
        </authorList>
    </citation>
    <scope>NUCLEOTIDE SEQUENCE</scope>
    <source>
        <strain evidence="3">IBT 30761</strain>
    </source>
</reference>
<evidence type="ECO:0000313" key="3">
    <source>
        <dbReference type="EMBL" id="KAJ5110058.1"/>
    </source>
</evidence>
<dbReference type="EMBL" id="JAPQKI010000003">
    <property type="protein sequence ID" value="KAJ5110058.1"/>
    <property type="molecule type" value="Genomic_DNA"/>
</dbReference>
<protein>
    <submittedName>
        <fullName evidence="3">Uncharacterized protein</fullName>
    </submittedName>
</protein>
<dbReference type="GeneID" id="81354176"/>
<gene>
    <name evidence="3" type="ORF">N7532_002703</name>
</gene>
<dbReference type="Proteomes" id="UP001149074">
    <property type="component" value="Unassembled WGS sequence"/>
</dbReference>
<keyword evidence="2" id="KW-0732">Signal</keyword>
<keyword evidence="1" id="KW-0812">Transmembrane</keyword>
<evidence type="ECO:0000313" key="4">
    <source>
        <dbReference type="Proteomes" id="UP001149074"/>
    </source>
</evidence>
<comment type="caution">
    <text evidence="3">The sequence shown here is derived from an EMBL/GenBank/DDBJ whole genome shotgun (WGS) entry which is preliminary data.</text>
</comment>
<feature type="chain" id="PRO_5040749036" evidence="2">
    <location>
        <begin position="25"/>
        <end position="112"/>
    </location>
</feature>
<organism evidence="3 4">
    <name type="scientific">Penicillium argentinense</name>
    <dbReference type="NCBI Taxonomy" id="1131581"/>
    <lineage>
        <taxon>Eukaryota</taxon>
        <taxon>Fungi</taxon>
        <taxon>Dikarya</taxon>
        <taxon>Ascomycota</taxon>
        <taxon>Pezizomycotina</taxon>
        <taxon>Eurotiomycetes</taxon>
        <taxon>Eurotiomycetidae</taxon>
        <taxon>Eurotiales</taxon>
        <taxon>Aspergillaceae</taxon>
        <taxon>Penicillium</taxon>
    </lineage>
</organism>
<proteinExistence type="predicted"/>
<keyword evidence="4" id="KW-1185">Reference proteome</keyword>
<accession>A0A9W9G156</accession>
<feature type="signal peptide" evidence="2">
    <location>
        <begin position="1"/>
        <end position="24"/>
    </location>
</feature>